<dbReference type="SUPFAM" id="SSF52172">
    <property type="entry name" value="CheY-like"/>
    <property type="match status" value="1"/>
</dbReference>
<reference evidence="4 5" key="1">
    <citation type="submission" date="2019-09" db="EMBL/GenBank/DDBJ databases">
        <title>Photobacterium damselae subsp. damselae CDC-2227-81, a human clinical isolate.</title>
        <authorList>
            <person name="Osorio C.R."/>
        </authorList>
    </citation>
    <scope>NUCLEOTIDE SEQUENCE [LARGE SCALE GENOMIC DNA]</scope>
    <source>
        <strain evidence="4 5">CDC-2227-81</strain>
    </source>
</reference>
<dbReference type="Pfam" id="PF00072">
    <property type="entry name" value="Response_reg"/>
    <property type="match status" value="1"/>
</dbReference>
<name>A0AAD3WZT9_PHODD</name>
<dbReference type="Proteomes" id="UP000480943">
    <property type="component" value="Unassembled WGS sequence"/>
</dbReference>
<keyword evidence="1" id="KW-0597">Phosphoprotein</keyword>
<dbReference type="SMART" id="SM00448">
    <property type="entry name" value="REC"/>
    <property type="match status" value="1"/>
</dbReference>
<dbReference type="InterPro" id="IPR011006">
    <property type="entry name" value="CheY-like_superfamily"/>
</dbReference>
<feature type="domain" description="EAL" evidence="3">
    <location>
        <begin position="140"/>
        <end position="390"/>
    </location>
</feature>
<dbReference type="CDD" id="cd01948">
    <property type="entry name" value="EAL"/>
    <property type="match status" value="1"/>
</dbReference>
<protein>
    <submittedName>
        <fullName evidence="4">EAL domain-containing response regulator</fullName>
    </submittedName>
</protein>
<evidence type="ECO:0000259" key="2">
    <source>
        <dbReference type="PROSITE" id="PS50110"/>
    </source>
</evidence>
<dbReference type="PROSITE" id="PS50110">
    <property type="entry name" value="RESPONSE_REGULATORY"/>
    <property type="match status" value="1"/>
</dbReference>
<dbReference type="PANTHER" id="PTHR33121:SF71">
    <property type="entry name" value="OXYGEN SENSOR PROTEIN DOSP"/>
    <property type="match status" value="1"/>
</dbReference>
<feature type="domain" description="Response regulatory" evidence="2">
    <location>
        <begin position="8"/>
        <end position="128"/>
    </location>
</feature>
<dbReference type="Gene3D" id="3.20.20.450">
    <property type="entry name" value="EAL domain"/>
    <property type="match status" value="1"/>
</dbReference>
<dbReference type="PANTHER" id="PTHR33121">
    <property type="entry name" value="CYCLIC DI-GMP PHOSPHODIESTERASE PDEF"/>
    <property type="match status" value="1"/>
</dbReference>
<dbReference type="EMBL" id="VZUQ01000044">
    <property type="protein sequence ID" value="KAB1182453.1"/>
    <property type="molecule type" value="Genomic_DNA"/>
</dbReference>
<dbReference type="InterPro" id="IPR001789">
    <property type="entry name" value="Sig_transdc_resp-reg_receiver"/>
</dbReference>
<dbReference type="InterPro" id="IPR050706">
    <property type="entry name" value="Cyclic-di-GMP_PDE-like"/>
</dbReference>
<dbReference type="GO" id="GO:0000160">
    <property type="term" value="P:phosphorelay signal transduction system"/>
    <property type="evidence" value="ECO:0007669"/>
    <property type="project" value="InterPro"/>
</dbReference>
<dbReference type="SMART" id="SM00052">
    <property type="entry name" value="EAL"/>
    <property type="match status" value="1"/>
</dbReference>
<evidence type="ECO:0000256" key="1">
    <source>
        <dbReference type="PROSITE-ProRule" id="PRU00169"/>
    </source>
</evidence>
<evidence type="ECO:0000313" key="5">
    <source>
        <dbReference type="Proteomes" id="UP000480943"/>
    </source>
</evidence>
<dbReference type="InterPro" id="IPR001633">
    <property type="entry name" value="EAL_dom"/>
</dbReference>
<sequence>MHVFIMKNILIIENNHFQANMLKHMLERIGFESIYSSDSIQTGLSICQSQAIDIILCDVELTSIDSVSFLNKLVTIGFEGQINFISALDSKISSTIQRMNDFLSVFIGEFIQKPITEKKIINAIFAPGPHQSHIEKKEPITISQRDIANGIKNHELINFYQPIYETRSQKLYGVEVLVRWQHPEYGLLSPYYFIEEAETSLLISDIFYLTAFNAIQDLSSIPEIGKISINVSQKTLSEEPICDWLIATCKQFNLPHHKVCIELTEGIVFVENQTVLENISRLRLNGFGLSIDDFGTGYSSLSKLASLPFTELKLDKSFIDQIEIDESIESIIQHTIQLAHSLDLNVVAEGVETQRTFGKLREFNVDFCQGYLLGKPMALEQLYLHLSNELTQSVV</sequence>
<accession>A0AAD3WZT9</accession>
<dbReference type="GO" id="GO:0071111">
    <property type="term" value="F:cyclic-guanylate-specific phosphodiesterase activity"/>
    <property type="evidence" value="ECO:0007669"/>
    <property type="project" value="InterPro"/>
</dbReference>
<dbReference type="Pfam" id="PF00563">
    <property type="entry name" value="EAL"/>
    <property type="match status" value="1"/>
</dbReference>
<feature type="modified residue" description="4-aspartylphosphate" evidence="1">
    <location>
        <position position="58"/>
    </location>
</feature>
<gene>
    <name evidence="4" type="ORF">F6450_06985</name>
</gene>
<organism evidence="4 5">
    <name type="scientific">Photobacterium damselae subsp. damselae</name>
    <name type="common">Listonella damsela</name>
    <dbReference type="NCBI Taxonomy" id="85581"/>
    <lineage>
        <taxon>Bacteria</taxon>
        <taxon>Pseudomonadati</taxon>
        <taxon>Pseudomonadota</taxon>
        <taxon>Gammaproteobacteria</taxon>
        <taxon>Vibrionales</taxon>
        <taxon>Vibrionaceae</taxon>
        <taxon>Photobacterium</taxon>
    </lineage>
</organism>
<dbReference type="Gene3D" id="3.40.50.2300">
    <property type="match status" value="1"/>
</dbReference>
<dbReference type="InterPro" id="IPR035919">
    <property type="entry name" value="EAL_sf"/>
</dbReference>
<evidence type="ECO:0000259" key="3">
    <source>
        <dbReference type="PROSITE" id="PS50883"/>
    </source>
</evidence>
<evidence type="ECO:0000313" key="4">
    <source>
        <dbReference type="EMBL" id="KAB1182453.1"/>
    </source>
</evidence>
<dbReference type="PROSITE" id="PS50883">
    <property type="entry name" value="EAL"/>
    <property type="match status" value="1"/>
</dbReference>
<proteinExistence type="predicted"/>
<comment type="caution">
    <text evidence="4">The sequence shown here is derived from an EMBL/GenBank/DDBJ whole genome shotgun (WGS) entry which is preliminary data.</text>
</comment>
<dbReference type="AlphaFoldDB" id="A0AAD3WZT9"/>
<dbReference type="SUPFAM" id="SSF141868">
    <property type="entry name" value="EAL domain-like"/>
    <property type="match status" value="1"/>
</dbReference>